<evidence type="ECO:0000313" key="5">
    <source>
        <dbReference type="EMBL" id="KAK6353531.1"/>
    </source>
</evidence>
<feature type="chain" id="PRO_5043889018" description="Yeast cell wall synthesis Kre9/Knh1-like N-terminal domain-containing protein" evidence="3">
    <location>
        <begin position="16"/>
        <end position="236"/>
    </location>
</feature>
<name>A0AAV9V0Z9_9PEZI</name>
<dbReference type="AlphaFoldDB" id="A0AAV9V0Z9"/>
<evidence type="ECO:0000256" key="3">
    <source>
        <dbReference type="SAM" id="SignalP"/>
    </source>
</evidence>
<dbReference type="EMBL" id="JAVHNQ010000003">
    <property type="protein sequence ID" value="KAK6353531.1"/>
    <property type="molecule type" value="Genomic_DNA"/>
</dbReference>
<sequence>MRFSLLSLLLPLVAAAAPKLNSNAITAPIAGALLTAGKPYTITWTNVQGPKVTLSLIDGPSNQLTSIADIATNVDNTGSFTWNVPKDIARSGTYSIRISYSENPAEWNYSDRFNLESTVVAPTNVKDASSSAAASTEASSSGSAPATSEDAASTSMSDATMAKSTSAAAATTPAAKSSGTAGTSVVTQTTRRSTYSVVPTNMAPLDGEDKSGAVRTEIAVSVIGVAVVMFVGGALL</sequence>
<dbReference type="PANTHER" id="PTHR40633:SF1">
    <property type="entry name" value="GPI ANCHORED SERINE-THREONINE RICH PROTEIN (AFU_ORTHOLOGUE AFUA_1G03630)"/>
    <property type="match status" value="1"/>
</dbReference>
<evidence type="ECO:0000256" key="1">
    <source>
        <dbReference type="ARBA" id="ARBA00022729"/>
    </source>
</evidence>
<keyword evidence="6" id="KW-1185">Reference proteome</keyword>
<protein>
    <recommendedName>
        <fullName evidence="4">Yeast cell wall synthesis Kre9/Knh1-like N-terminal domain-containing protein</fullName>
    </recommendedName>
</protein>
<feature type="region of interest" description="Disordered" evidence="2">
    <location>
        <begin position="130"/>
        <end position="192"/>
    </location>
</feature>
<feature type="signal peptide" evidence="3">
    <location>
        <begin position="1"/>
        <end position="15"/>
    </location>
</feature>
<organism evidence="5 6">
    <name type="scientific">Orbilia brochopaga</name>
    <dbReference type="NCBI Taxonomy" id="3140254"/>
    <lineage>
        <taxon>Eukaryota</taxon>
        <taxon>Fungi</taxon>
        <taxon>Dikarya</taxon>
        <taxon>Ascomycota</taxon>
        <taxon>Pezizomycotina</taxon>
        <taxon>Orbiliomycetes</taxon>
        <taxon>Orbiliales</taxon>
        <taxon>Orbiliaceae</taxon>
        <taxon>Orbilia</taxon>
    </lineage>
</organism>
<evidence type="ECO:0000256" key="2">
    <source>
        <dbReference type="SAM" id="MobiDB-lite"/>
    </source>
</evidence>
<evidence type="ECO:0000259" key="4">
    <source>
        <dbReference type="Pfam" id="PF10342"/>
    </source>
</evidence>
<gene>
    <name evidence="5" type="ORF">TWF696_005494</name>
</gene>
<accession>A0AAV9V0Z9</accession>
<dbReference type="PANTHER" id="PTHR40633">
    <property type="entry name" value="MATRIX PROTEIN, PUTATIVE (AFU_ORTHOLOGUE AFUA_8G05410)-RELATED"/>
    <property type="match status" value="1"/>
</dbReference>
<comment type="caution">
    <text evidence="5">The sequence shown here is derived from an EMBL/GenBank/DDBJ whole genome shotgun (WGS) entry which is preliminary data.</text>
</comment>
<reference evidence="5 6" key="1">
    <citation type="submission" date="2019-10" db="EMBL/GenBank/DDBJ databases">
        <authorList>
            <person name="Palmer J.M."/>
        </authorList>
    </citation>
    <scope>NUCLEOTIDE SEQUENCE [LARGE SCALE GENOMIC DNA]</scope>
    <source>
        <strain evidence="5 6">TWF696</strain>
    </source>
</reference>
<dbReference type="Pfam" id="PF10342">
    <property type="entry name" value="Kre9_KNH"/>
    <property type="match status" value="1"/>
</dbReference>
<dbReference type="InterPro" id="IPR018466">
    <property type="entry name" value="Kre9/Knh1-like_N"/>
</dbReference>
<proteinExistence type="predicted"/>
<evidence type="ECO:0000313" key="6">
    <source>
        <dbReference type="Proteomes" id="UP001375240"/>
    </source>
</evidence>
<feature type="domain" description="Yeast cell wall synthesis Kre9/Knh1-like N-terminal" evidence="4">
    <location>
        <begin position="28"/>
        <end position="115"/>
    </location>
</feature>
<dbReference type="Proteomes" id="UP001375240">
    <property type="component" value="Unassembled WGS sequence"/>
</dbReference>
<dbReference type="InterPro" id="IPR052982">
    <property type="entry name" value="SRP1/TIP1-like"/>
</dbReference>
<keyword evidence="1 3" id="KW-0732">Signal</keyword>